<evidence type="ECO:0000313" key="2">
    <source>
        <dbReference type="Proteomes" id="UP000663722"/>
    </source>
</evidence>
<protein>
    <submittedName>
        <fullName evidence="1">Uncharacterized protein</fullName>
    </submittedName>
</protein>
<reference evidence="1" key="1">
    <citation type="journal article" date="2021" name="Microb. Physiol.">
        <title>Proteogenomic Insights into the Physiology of Marine, Sulfate-Reducing, Filamentous Desulfonema limicola and Desulfonema magnum.</title>
        <authorList>
            <person name="Schnaars V."/>
            <person name="Wohlbrand L."/>
            <person name="Scheve S."/>
            <person name="Hinrichs C."/>
            <person name="Reinhardt R."/>
            <person name="Rabus R."/>
        </authorList>
    </citation>
    <scope>NUCLEOTIDE SEQUENCE</scope>
    <source>
        <strain evidence="1">4be13</strain>
    </source>
</reference>
<gene>
    <name evidence="1" type="ORF">dnm_097540</name>
</gene>
<name>A0A975BXW8_9BACT</name>
<organism evidence="1 2">
    <name type="scientific">Desulfonema magnum</name>
    <dbReference type="NCBI Taxonomy" id="45655"/>
    <lineage>
        <taxon>Bacteria</taxon>
        <taxon>Pseudomonadati</taxon>
        <taxon>Thermodesulfobacteriota</taxon>
        <taxon>Desulfobacteria</taxon>
        <taxon>Desulfobacterales</taxon>
        <taxon>Desulfococcaceae</taxon>
        <taxon>Desulfonema</taxon>
    </lineage>
</organism>
<evidence type="ECO:0000313" key="1">
    <source>
        <dbReference type="EMBL" id="QTA93650.1"/>
    </source>
</evidence>
<proteinExistence type="predicted"/>
<keyword evidence="2" id="KW-1185">Reference proteome</keyword>
<sequence length="37" mass="4035">MSGILPNCKFGTPELVARQNCIRGIDGLNFSLTELII</sequence>
<dbReference type="AlphaFoldDB" id="A0A975BXW8"/>
<accession>A0A975BXW8</accession>
<dbReference type="Proteomes" id="UP000663722">
    <property type="component" value="Chromosome"/>
</dbReference>
<dbReference type="EMBL" id="CP061800">
    <property type="protein sequence ID" value="QTA93650.1"/>
    <property type="molecule type" value="Genomic_DNA"/>
</dbReference>
<dbReference type="KEGG" id="dmm:dnm_097540"/>